<evidence type="ECO:0000313" key="3">
    <source>
        <dbReference type="Proteomes" id="UP000655589"/>
    </source>
</evidence>
<keyword evidence="3" id="KW-1185">Reference proteome</keyword>
<proteinExistence type="predicted"/>
<protein>
    <submittedName>
        <fullName evidence="2">Uncharacterized protein</fullName>
    </submittedName>
</protein>
<dbReference type="AlphaFoldDB" id="A0A8H9GHS8"/>
<comment type="caution">
    <text evidence="2">The sequence shown here is derived from an EMBL/GenBank/DDBJ whole genome shotgun (WGS) entry which is preliminary data.</text>
</comment>
<sequence>MSQARQPSTTARASARHPKGAPNSSGGQFAPSPHDESAPAVPLNTPTKVRPPRQATEFIERMIQAGYLSPGARGMDPREVIEQHAEASAMPFVQKASWYEQAGMYMRAGAEDIREGDRIDLEPLMREYSKDAGA</sequence>
<organism evidence="2 3">
    <name type="scientific">Promicromonospora citrea</name>
    <dbReference type="NCBI Taxonomy" id="43677"/>
    <lineage>
        <taxon>Bacteria</taxon>
        <taxon>Bacillati</taxon>
        <taxon>Actinomycetota</taxon>
        <taxon>Actinomycetes</taxon>
        <taxon>Micrococcales</taxon>
        <taxon>Promicromonosporaceae</taxon>
        <taxon>Promicromonospora</taxon>
    </lineage>
</organism>
<reference evidence="2" key="1">
    <citation type="journal article" date="2014" name="Int. J. Syst. Evol. Microbiol.">
        <title>Complete genome sequence of Corynebacterium casei LMG S-19264T (=DSM 44701T), isolated from a smear-ripened cheese.</title>
        <authorList>
            <consortium name="US DOE Joint Genome Institute (JGI-PGF)"/>
            <person name="Walter F."/>
            <person name="Albersmeier A."/>
            <person name="Kalinowski J."/>
            <person name="Ruckert C."/>
        </authorList>
    </citation>
    <scope>NUCLEOTIDE SEQUENCE</scope>
    <source>
        <strain evidence="2">JCM 3051</strain>
    </source>
</reference>
<reference evidence="2" key="2">
    <citation type="submission" date="2020-09" db="EMBL/GenBank/DDBJ databases">
        <authorList>
            <person name="Sun Q."/>
            <person name="Ohkuma M."/>
        </authorList>
    </citation>
    <scope>NUCLEOTIDE SEQUENCE</scope>
    <source>
        <strain evidence="2">JCM 3051</strain>
    </source>
</reference>
<accession>A0A8H9GHS8</accession>
<feature type="compositionally biased region" description="Polar residues" evidence="1">
    <location>
        <begin position="1"/>
        <end position="12"/>
    </location>
</feature>
<feature type="region of interest" description="Disordered" evidence="1">
    <location>
        <begin position="1"/>
        <end position="52"/>
    </location>
</feature>
<dbReference type="Proteomes" id="UP000655589">
    <property type="component" value="Unassembled WGS sequence"/>
</dbReference>
<gene>
    <name evidence="2" type="ORF">GCM10010102_25980</name>
</gene>
<evidence type="ECO:0000256" key="1">
    <source>
        <dbReference type="SAM" id="MobiDB-lite"/>
    </source>
</evidence>
<name>A0A8H9GHS8_9MICO</name>
<evidence type="ECO:0000313" key="2">
    <source>
        <dbReference type="EMBL" id="GGM29001.1"/>
    </source>
</evidence>
<dbReference type="EMBL" id="BMPT01000009">
    <property type="protein sequence ID" value="GGM29001.1"/>
    <property type="molecule type" value="Genomic_DNA"/>
</dbReference>
<dbReference type="RefSeq" id="WP_189087052.1">
    <property type="nucleotide sequence ID" value="NZ_BMPT01000009.1"/>
</dbReference>